<dbReference type="AlphaFoldDB" id="A0A0A8XVV6"/>
<accession>A0A0A8XVV6</accession>
<sequence>MKKSVLICFLSFIRDNLDVNNLLLFWNSTNGCVLCYYMYQTCLVAQGLVEF</sequence>
<reference evidence="1" key="2">
    <citation type="journal article" date="2015" name="Data Brief">
        <title>Shoot transcriptome of the giant reed, Arundo donax.</title>
        <authorList>
            <person name="Barrero R.A."/>
            <person name="Guerrero F.D."/>
            <person name="Moolhuijzen P."/>
            <person name="Goolsby J.A."/>
            <person name="Tidwell J."/>
            <person name="Bellgard S.E."/>
            <person name="Bellgard M.I."/>
        </authorList>
    </citation>
    <scope>NUCLEOTIDE SEQUENCE</scope>
    <source>
        <tissue evidence="1">Shoot tissue taken approximately 20 cm above the soil surface</tissue>
    </source>
</reference>
<dbReference type="EMBL" id="GBRH01282048">
    <property type="protein sequence ID" value="JAD15847.1"/>
    <property type="molecule type" value="Transcribed_RNA"/>
</dbReference>
<evidence type="ECO:0000313" key="1">
    <source>
        <dbReference type="EMBL" id="JAD15847.1"/>
    </source>
</evidence>
<reference evidence="1" key="1">
    <citation type="submission" date="2014-09" db="EMBL/GenBank/DDBJ databases">
        <authorList>
            <person name="Magalhaes I.L.F."/>
            <person name="Oliveira U."/>
            <person name="Santos F.R."/>
            <person name="Vidigal T.H.D.A."/>
            <person name="Brescovit A.D."/>
            <person name="Santos A.J."/>
        </authorList>
    </citation>
    <scope>NUCLEOTIDE SEQUENCE</scope>
    <source>
        <tissue evidence="1">Shoot tissue taken approximately 20 cm above the soil surface</tissue>
    </source>
</reference>
<protein>
    <submittedName>
        <fullName evidence="1">Uncharacterized protein</fullName>
    </submittedName>
</protein>
<proteinExistence type="predicted"/>
<organism evidence="1">
    <name type="scientific">Arundo donax</name>
    <name type="common">Giant reed</name>
    <name type="synonym">Donax arundinaceus</name>
    <dbReference type="NCBI Taxonomy" id="35708"/>
    <lineage>
        <taxon>Eukaryota</taxon>
        <taxon>Viridiplantae</taxon>
        <taxon>Streptophyta</taxon>
        <taxon>Embryophyta</taxon>
        <taxon>Tracheophyta</taxon>
        <taxon>Spermatophyta</taxon>
        <taxon>Magnoliopsida</taxon>
        <taxon>Liliopsida</taxon>
        <taxon>Poales</taxon>
        <taxon>Poaceae</taxon>
        <taxon>PACMAD clade</taxon>
        <taxon>Arundinoideae</taxon>
        <taxon>Arundineae</taxon>
        <taxon>Arundo</taxon>
    </lineage>
</organism>
<name>A0A0A8XVV6_ARUDO</name>